<evidence type="ECO:0000256" key="1">
    <source>
        <dbReference type="SAM" id="MobiDB-lite"/>
    </source>
</evidence>
<dbReference type="InterPro" id="IPR005135">
    <property type="entry name" value="Endo/exonuclease/phosphatase"/>
</dbReference>
<keyword evidence="2" id="KW-0732">Signal</keyword>
<dbReference type="RefSeq" id="WP_344686098.1">
    <property type="nucleotide sequence ID" value="NZ_BAAAUX010000040.1"/>
</dbReference>
<dbReference type="PANTHER" id="PTHR42834">
    <property type="entry name" value="ENDONUCLEASE/EXONUCLEASE/PHOSPHATASE FAMILY PROTEIN (AFU_ORTHOLOGUE AFUA_3G09210)"/>
    <property type="match status" value="1"/>
</dbReference>
<dbReference type="Pfam" id="PF03372">
    <property type="entry name" value="Exo_endo_phos"/>
    <property type="match status" value="1"/>
</dbReference>
<proteinExistence type="predicted"/>
<evidence type="ECO:0000313" key="4">
    <source>
        <dbReference type="EMBL" id="GAA2819822.1"/>
    </source>
</evidence>
<keyword evidence="5" id="KW-1185">Reference proteome</keyword>
<reference evidence="4 5" key="1">
    <citation type="journal article" date="2019" name="Int. J. Syst. Evol. Microbiol.">
        <title>The Global Catalogue of Microorganisms (GCM) 10K type strain sequencing project: providing services to taxonomists for standard genome sequencing and annotation.</title>
        <authorList>
            <consortium name="The Broad Institute Genomics Platform"/>
            <consortium name="The Broad Institute Genome Sequencing Center for Infectious Disease"/>
            <person name="Wu L."/>
            <person name="Ma J."/>
        </authorList>
    </citation>
    <scope>NUCLEOTIDE SEQUENCE [LARGE SCALE GENOMIC DNA]</scope>
    <source>
        <strain evidence="4 5">JCM 9383</strain>
    </source>
</reference>
<dbReference type="PANTHER" id="PTHR42834:SF1">
    <property type="entry name" value="ENDONUCLEASE_EXONUCLEASE_PHOSPHATASE FAMILY PROTEIN (AFU_ORTHOLOGUE AFUA_3G09210)"/>
    <property type="match status" value="1"/>
</dbReference>
<evidence type="ECO:0000313" key="5">
    <source>
        <dbReference type="Proteomes" id="UP001500979"/>
    </source>
</evidence>
<sequence length="602" mass="63571">MVRNSTLAAGVVVVLGALSVAPVATAQAAVRIHDIQGTGRVSDLVGQEVADVPGVVTGVRAFGSARGFWVQDPEPDADARTSEGLFVFTGGETPRVAVGDAVSVAGKVTEYYPLAEGESPEDTPNQSVTELTGATWQVTGKGEIRPEELGPETVPAAYSPEGELDKLDLDPAAFALDFYESREGMSLSVRDARVVGPTDGYNALWVTSKPEQNATGRGGTAYTGYAENNSGRLKVESLIPFAERPFPKADVGDRLGGATAGPLDYSRFGGYVLEAAALGEHQPGGLERETTRPQAEDELSVATYNVENLGGDNEQAKFDQLAKAVAGNLAAPDVLALEEVQDNTGATDDGVVAADETLRRFTDAIAAAGGPRYEWRQIDPENNADGGQPGGNIRVAFLFNPARVSFVDRPGGDAVTPVRPVADGDRAALSASPGRIDPANPAWESSRKPLVGEFTFQGKQVFVVANHFNSKGGDQPLHGRFQPPRRTSEEQRTAQAEAVRGFVDELRGIDAEARVVVAGDLNDFGFSPTLRTLTADGALVDAADSLPPNERYSYVYDGNSQALDHILTSPAAGTADYDVVHVNAEFADQASDHDPQVVRLRG</sequence>
<dbReference type="CDD" id="cd04486">
    <property type="entry name" value="YhcR_OBF_like"/>
    <property type="match status" value="1"/>
</dbReference>
<dbReference type="InterPro" id="IPR036691">
    <property type="entry name" value="Endo/exonu/phosph_ase_sf"/>
</dbReference>
<evidence type="ECO:0000256" key="2">
    <source>
        <dbReference type="SAM" id="SignalP"/>
    </source>
</evidence>
<dbReference type="SUPFAM" id="SSF56219">
    <property type="entry name" value="DNase I-like"/>
    <property type="match status" value="1"/>
</dbReference>
<organism evidence="4 5">
    <name type="scientific">Saccharopolyspora taberi</name>
    <dbReference type="NCBI Taxonomy" id="60895"/>
    <lineage>
        <taxon>Bacteria</taxon>
        <taxon>Bacillati</taxon>
        <taxon>Actinomycetota</taxon>
        <taxon>Actinomycetes</taxon>
        <taxon>Pseudonocardiales</taxon>
        <taxon>Pseudonocardiaceae</taxon>
        <taxon>Saccharopolyspora</taxon>
    </lineage>
</organism>
<dbReference type="EMBL" id="BAAAUX010000040">
    <property type="protein sequence ID" value="GAA2819822.1"/>
    <property type="molecule type" value="Genomic_DNA"/>
</dbReference>
<comment type="caution">
    <text evidence="4">The sequence shown here is derived from an EMBL/GenBank/DDBJ whole genome shotgun (WGS) entry which is preliminary data.</text>
</comment>
<dbReference type="Gene3D" id="3.60.10.10">
    <property type="entry name" value="Endonuclease/exonuclease/phosphatase"/>
    <property type="match status" value="1"/>
</dbReference>
<accession>A0ABN3VN47</accession>
<feature type="domain" description="Endonuclease/exonuclease/phosphatase" evidence="3">
    <location>
        <begin position="302"/>
        <end position="593"/>
    </location>
</feature>
<feature type="signal peptide" evidence="2">
    <location>
        <begin position="1"/>
        <end position="28"/>
    </location>
</feature>
<evidence type="ECO:0000259" key="3">
    <source>
        <dbReference type="Pfam" id="PF03372"/>
    </source>
</evidence>
<feature type="region of interest" description="Disordered" evidence="1">
    <location>
        <begin position="473"/>
        <end position="492"/>
    </location>
</feature>
<gene>
    <name evidence="4" type="ORF">GCM10010470_63870</name>
</gene>
<dbReference type="Proteomes" id="UP001500979">
    <property type="component" value="Unassembled WGS sequence"/>
</dbReference>
<protein>
    <recommendedName>
        <fullName evidence="3">Endonuclease/exonuclease/phosphatase domain-containing protein</fullName>
    </recommendedName>
</protein>
<feature type="chain" id="PRO_5046097778" description="Endonuclease/exonuclease/phosphatase domain-containing protein" evidence="2">
    <location>
        <begin position="29"/>
        <end position="602"/>
    </location>
</feature>
<dbReference type="CDD" id="cd10283">
    <property type="entry name" value="MnuA_DNase1-like"/>
    <property type="match status" value="1"/>
</dbReference>
<name>A0ABN3VN47_9PSEU</name>